<dbReference type="PANTHER" id="PTHR39337:SF1">
    <property type="entry name" value="BLR5642 PROTEIN"/>
    <property type="match status" value="1"/>
</dbReference>
<sequence>MASTEFGEGLAAALELAATQRTALMCAEAVWWRCHRRLLSDLLQHRGWLVLHILDAGPAQPHPGNPDARPAGDGLVYPALQGGLFPEG</sequence>
<dbReference type="EMBL" id="VLJS01000066">
    <property type="protein sequence ID" value="TWH09472.1"/>
    <property type="molecule type" value="Genomic_DNA"/>
</dbReference>
<dbReference type="Proteomes" id="UP000321583">
    <property type="component" value="Unassembled WGS sequence"/>
</dbReference>
<proteinExistence type="predicted"/>
<name>A0A562DIJ8_9GAMM</name>
<comment type="caution">
    <text evidence="1">The sequence shown here is derived from an EMBL/GenBank/DDBJ whole genome shotgun (WGS) entry which is preliminary data.</text>
</comment>
<accession>A0A562DIJ8</accession>
<reference evidence="1 2" key="1">
    <citation type="submission" date="2019-07" db="EMBL/GenBank/DDBJ databases">
        <title>Genome sequencing of lignin-degrading bacterial isolates.</title>
        <authorList>
            <person name="Gladden J."/>
        </authorList>
    </citation>
    <scope>NUCLEOTIDE SEQUENCE [LARGE SCALE GENOMIC DNA]</scope>
    <source>
        <strain evidence="1 2">J19</strain>
    </source>
</reference>
<protein>
    <recommendedName>
        <fullName evidence="3">DUF488 domain-containing protein</fullName>
    </recommendedName>
</protein>
<evidence type="ECO:0000313" key="1">
    <source>
        <dbReference type="EMBL" id="TWH09472.1"/>
    </source>
</evidence>
<organism evidence="1 2">
    <name type="scientific">Pseudoxanthomonas taiwanensis J19</name>
    <dbReference type="NCBI Taxonomy" id="935569"/>
    <lineage>
        <taxon>Bacteria</taxon>
        <taxon>Pseudomonadati</taxon>
        <taxon>Pseudomonadota</taxon>
        <taxon>Gammaproteobacteria</taxon>
        <taxon>Lysobacterales</taxon>
        <taxon>Lysobacteraceae</taxon>
        <taxon>Pseudoxanthomonas</taxon>
    </lineage>
</organism>
<dbReference type="PANTHER" id="PTHR39337">
    <property type="entry name" value="BLR5642 PROTEIN"/>
    <property type="match status" value="1"/>
</dbReference>
<evidence type="ECO:0000313" key="2">
    <source>
        <dbReference type="Proteomes" id="UP000321583"/>
    </source>
</evidence>
<dbReference type="AlphaFoldDB" id="A0A562DIJ8"/>
<gene>
    <name evidence="1" type="ORF">L613_003700000020</name>
</gene>
<evidence type="ECO:0008006" key="3">
    <source>
        <dbReference type="Google" id="ProtNLM"/>
    </source>
</evidence>
<dbReference type="Pfam" id="PF04343">
    <property type="entry name" value="DUF488"/>
    <property type="match status" value="1"/>
</dbReference>
<keyword evidence="2" id="KW-1185">Reference proteome</keyword>
<dbReference type="InterPro" id="IPR007438">
    <property type="entry name" value="DUF488"/>
</dbReference>